<dbReference type="EMBL" id="CP005986">
    <property type="protein sequence ID" value="AIA54903.1"/>
    <property type="molecule type" value="Genomic_DNA"/>
</dbReference>
<sequence>MEHVLYQSGLHELPALPKVVKFDGVLVVLSLRTILGQAAQELVEFHDADLLYQKDLDPDAVISRAQDVLDGLLQHFTDAMQGGTPVFLLSFIEPPATSSGLFTPRQRGGIYQLVHALNNHLAARLSQNPSSYYLEINDLLRAEGDRGIYDGYDFCFAHAGLLSGRDEHPLPGRILQRLDQMLSVLDAEQPVKLIITDLDNTLWKGVLAEEEEIVPGDHTEGWPIGYAEALIECKRRGIVLAICSKNEEALTRANFDKVWYGRIRWEDFAVTRVNWQPKSQNVREILQAVNVLPEHTVFIDDNPLEIAEVTRAFPQMRTLTGDPHTWRAELLYGVPYQVPRLSAESQQRTEAIQAKVQRDSHLASGDREGYLRELGLAVEILTLDLQSPQFARALELLNKTNQFNTTGQRWTMAEIGAFVAEGGQLYALRARDRMTEHGLVGLALLQGNRLRQLVLSCRVFGLGLEDTLLQHLCRLGDQGQTLRADWVDTGRNATARQFLEQHFLPQEDVWQLRGAPGWPEHIAVLR</sequence>
<reference evidence="1 2" key="1">
    <citation type="journal article" date="2009" name="J. Bacteriol.">
        <title>Draft genome sequence of the extremely acidophilic bacterium Acidithiobacillus caldus ATCC 51756 reveals metabolic versatility in the genus Acidithiobacillus.</title>
        <authorList>
            <person name="Valdes J."/>
            <person name="Quatrini R."/>
            <person name="Hallberg K."/>
            <person name="Dopson M."/>
            <person name="Valenzuela P.D."/>
            <person name="Holmes D.S."/>
        </authorList>
    </citation>
    <scope>NUCLEOTIDE SEQUENCE [LARGE SCALE GENOMIC DNA]</scope>
    <source>
        <strain evidence="2">ATCC 51756 / DSM 8584 / KU</strain>
    </source>
</reference>
<dbReference type="InterPro" id="IPR036514">
    <property type="entry name" value="SGNH_hydro_sf"/>
</dbReference>
<dbReference type="Gene3D" id="3.40.50.1000">
    <property type="entry name" value="HAD superfamily/HAD-like"/>
    <property type="match status" value="1"/>
</dbReference>
<dbReference type="SUPFAM" id="SSF56784">
    <property type="entry name" value="HAD-like"/>
    <property type="match status" value="1"/>
</dbReference>
<dbReference type="InterPro" id="IPR036412">
    <property type="entry name" value="HAD-like_sf"/>
</dbReference>
<dbReference type="InterPro" id="IPR010037">
    <property type="entry name" value="FkbH_domain"/>
</dbReference>
<organism evidence="1 2">
    <name type="scientific">Acidithiobacillus caldus (strain ATCC 51756 / DSM 8584 / KU)</name>
    <dbReference type="NCBI Taxonomy" id="637389"/>
    <lineage>
        <taxon>Bacteria</taxon>
        <taxon>Pseudomonadati</taxon>
        <taxon>Pseudomonadota</taxon>
        <taxon>Acidithiobacillia</taxon>
        <taxon>Acidithiobacillales</taxon>
        <taxon>Acidithiobacillaceae</taxon>
        <taxon>Acidithiobacillus</taxon>
    </lineage>
</organism>
<name>A0A059ZTT8_ACICK</name>
<dbReference type="Gene3D" id="3.40.50.1110">
    <property type="entry name" value="SGNH hydrolase"/>
    <property type="match status" value="1"/>
</dbReference>
<dbReference type="AlphaFoldDB" id="A0A059ZTT8"/>
<dbReference type="HOGENOM" id="CLU_425583_0_0_6"/>
<evidence type="ECO:0000313" key="1">
    <source>
        <dbReference type="EMBL" id="AIA54903.1"/>
    </source>
</evidence>
<protein>
    <recommendedName>
        <fullName evidence="3">HAD-IIIC family phosphatase</fullName>
    </recommendedName>
</protein>
<dbReference type="eggNOG" id="COG3882">
    <property type="taxonomic scope" value="Bacteria"/>
</dbReference>
<accession>A0A059ZTT8</accession>
<dbReference type="NCBIfam" id="TIGR01681">
    <property type="entry name" value="HAD-SF-IIIC"/>
    <property type="match status" value="1"/>
</dbReference>
<proteinExistence type="predicted"/>
<dbReference type="InterPro" id="IPR023214">
    <property type="entry name" value="HAD_sf"/>
</dbReference>
<evidence type="ECO:0000313" key="2">
    <source>
        <dbReference type="Proteomes" id="UP000005522"/>
    </source>
</evidence>
<dbReference type="NCBIfam" id="TIGR01686">
    <property type="entry name" value="FkbH"/>
    <property type="match status" value="1"/>
</dbReference>
<dbReference type="InterPro" id="IPR010033">
    <property type="entry name" value="HAD_SF_ppase_IIIC"/>
</dbReference>
<evidence type="ECO:0008006" key="3">
    <source>
        <dbReference type="Google" id="ProtNLM"/>
    </source>
</evidence>
<gene>
    <name evidence="1" type="ORF">Acaty_c1031</name>
</gene>
<dbReference type="KEGG" id="acz:Acaty_c1031"/>
<dbReference type="GO" id="GO:0016788">
    <property type="term" value="F:hydrolase activity, acting on ester bonds"/>
    <property type="evidence" value="ECO:0007669"/>
    <property type="project" value="UniProtKB-ARBA"/>
</dbReference>
<dbReference type="Proteomes" id="UP000005522">
    <property type="component" value="Chromosome"/>
</dbReference>